<comment type="subcellular location">
    <subcellularLocation>
        <location evidence="1">Cell membrane</location>
        <topology evidence="1">Peripheral membrane protein</topology>
    </subcellularLocation>
</comment>
<organism evidence="8 9">
    <name type="scientific">Acetilactobacillus jinshanensis</name>
    <dbReference type="NCBI Taxonomy" id="1720083"/>
    <lineage>
        <taxon>Bacteria</taxon>
        <taxon>Bacillati</taxon>
        <taxon>Bacillota</taxon>
        <taxon>Bacilli</taxon>
        <taxon>Lactobacillales</taxon>
        <taxon>Lactobacillaceae</taxon>
        <taxon>Acetilactobacillus</taxon>
    </lineage>
</organism>
<evidence type="ECO:0000313" key="8">
    <source>
        <dbReference type="EMBL" id="QBP17976.1"/>
    </source>
</evidence>
<dbReference type="OrthoDB" id="396512at2"/>
<keyword evidence="6" id="KW-0472">Membrane</keyword>
<evidence type="ECO:0000256" key="3">
    <source>
        <dbReference type="ARBA" id="ARBA00022475"/>
    </source>
</evidence>
<dbReference type="KEGG" id="lji:ELX58_02165"/>
<evidence type="ECO:0000256" key="2">
    <source>
        <dbReference type="ARBA" id="ARBA00010488"/>
    </source>
</evidence>
<dbReference type="Pfam" id="PF00535">
    <property type="entry name" value="Glycos_transf_2"/>
    <property type="match status" value="1"/>
</dbReference>
<evidence type="ECO:0000256" key="6">
    <source>
        <dbReference type="ARBA" id="ARBA00023136"/>
    </source>
</evidence>
<dbReference type="InterPro" id="IPR001173">
    <property type="entry name" value="Glyco_trans_2-like"/>
</dbReference>
<evidence type="ECO:0000256" key="1">
    <source>
        <dbReference type="ARBA" id="ARBA00004202"/>
    </source>
</evidence>
<dbReference type="GO" id="GO:0005886">
    <property type="term" value="C:plasma membrane"/>
    <property type="evidence" value="ECO:0007669"/>
    <property type="project" value="UniProtKB-SubCell"/>
</dbReference>
<feature type="domain" description="Glycosyltransferase 2-like" evidence="7">
    <location>
        <begin position="13"/>
        <end position="133"/>
    </location>
</feature>
<dbReference type="CDD" id="cd00761">
    <property type="entry name" value="Glyco_tranf_GTA_type"/>
    <property type="match status" value="1"/>
</dbReference>
<evidence type="ECO:0000259" key="7">
    <source>
        <dbReference type="Pfam" id="PF00535"/>
    </source>
</evidence>
<dbReference type="Proteomes" id="UP000294321">
    <property type="component" value="Chromosome"/>
</dbReference>
<dbReference type="PANTHER" id="PTHR37316">
    <property type="entry name" value="TEICHOIC ACID GLYCEROL-PHOSPHATE PRIMASE"/>
    <property type="match status" value="1"/>
</dbReference>
<gene>
    <name evidence="8" type="ORF">ELX58_02165</name>
</gene>
<dbReference type="Gene3D" id="3.40.50.12580">
    <property type="match status" value="2"/>
</dbReference>
<dbReference type="SUPFAM" id="SSF53756">
    <property type="entry name" value="UDP-Glycosyltransferase/glycogen phosphorylase"/>
    <property type="match status" value="2"/>
</dbReference>
<dbReference type="Gene3D" id="3.40.50.11820">
    <property type="match status" value="2"/>
</dbReference>
<keyword evidence="5" id="KW-0777">Teichoic acid biosynthesis</keyword>
<evidence type="ECO:0000256" key="5">
    <source>
        <dbReference type="ARBA" id="ARBA00022944"/>
    </source>
</evidence>
<dbReference type="InterPro" id="IPR043148">
    <property type="entry name" value="TagF_C"/>
</dbReference>
<name>A0A4P6ZJW1_9LACO</name>
<evidence type="ECO:0000256" key="4">
    <source>
        <dbReference type="ARBA" id="ARBA00022679"/>
    </source>
</evidence>
<dbReference type="Gene3D" id="3.90.550.10">
    <property type="entry name" value="Spore Coat Polysaccharide Biosynthesis Protein SpsA, Chain A"/>
    <property type="match status" value="1"/>
</dbReference>
<proteinExistence type="inferred from homology"/>
<dbReference type="GO" id="GO:0047355">
    <property type="term" value="F:CDP-glycerol glycerophosphotransferase activity"/>
    <property type="evidence" value="ECO:0007669"/>
    <property type="project" value="InterPro"/>
</dbReference>
<dbReference type="PANTHER" id="PTHR37316:SF3">
    <property type="entry name" value="TEICHOIC ACID GLYCEROL-PHOSPHATE TRANSFERASE"/>
    <property type="match status" value="1"/>
</dbReference>
<dbReference type="InterPro" id="IPR007554">
    <property type="entry name" value="Glycerophosphate_synth"/>
</dbReference>
<dbReference type="InterPro" id="IPR043149">
    <property type="entry name" value="TagF_N"/>
</dbReference>
<evidence type="ECO:0000313" key="9">
    <source>
        <dbReference type="Proteomes" id="UP000294321"/>
    </source>
</evidence>
<protein>
    <submittedName>
        <fullName evidence="8">Glycosyltransferase</fullName>
    </submittedName>
</protein>
<dbReference type="EMBL" id="CP034726">
    <property type="protein sequence ID" value="QBP17976.1"/>
    <property type="molecule type" value="Genomic_DNA"/>
</dbReference>
<dbReference type="InterPro" id="IPR029044">
    <property type="entry name" value="Nucleotide-diphossugar_trans"/>
</dbReference>
<keyword evidence="9" id="KW-1185">Reference proteome</keyword>
<sequence>MERNFMKKQIDLSVIVTCYNIEHYLKDCLDSLNKTIFPKENLEILLVDDGSTDGTPKIVDEYSNKYPYIKALHKTNGGVSLARNYGMDHASGKYIAFVDGDDIVPPNAYTDLMYTAEVHDSQVVVGFVKRFDNLRCHGSYLHKFAVKDTKINTTLDKTHSLLYDTTTWNKVYLRSFLVKNNIRFIPHILYEDLPFTLDVHLHSKRTSLIKDVVYYWRWRPQSITQSRSALSNFKSRINSLKICRQMLVKAGYKDSDSLMVDFRKKVMGLDIHIFLENIGDSQEDYIYKAQEMIYKFMRDWHLWTSPYMKKLPIKDQIMYYAVKTANFELLKKFTYVKNKDIGYLKPTKFSHHYKFEISEDDSSVNSHINYSAGTLPTTQRFTGLTVDEDKHTISGKGMFRIRNVRLFKKPFSDQNRNEDISAKLVNVDNHKVYPIHFLRKRTASYKRVLHPATMWTNSRYKFKFNYQKAIKALGSGNWLIEVHDVLDNKFWVNDYICAPSKASKALFNPISGHQFKFTDDFNTNWQLVFKARSKQAMKQNNEINRISNPQIKDGALYFDAQLNNDYITPTIVFDAYHRLSGQVINDNDQVYIKFDLSKWPLKYAQKRYQLLLIHNKTNKEVPYLFNTDHNFDLKSVNDQKEVLVSYLDRNAINVAYRFAQFKVNKYSLVNGRNLRVISTLGMPYHEHEYQYNHAKIVLVNKSLKNRYVLTIKRHQVKFNGRQMIFTIPLLTRNLKQLRVLQGKYHFMVYLPADRNHVVKTGLTLAPSLNMDTPKTLSMNTRDQVTYQVIRSDNGSFRIKIKQPWVGLDSSRSYRALAYTLIYPLMRMLPIKRNTIVFDSYWASQFSSNERSMYEYIRKHFPKMNTVWFFKNRLTPIDGNAKRVRVFSLKYWYYLATAKYLVQNANFPDQYFKRAGQIEVETLHGTFLKHMGFDEPHFKNATRKIQDNFARRNRRWDYMVVPSNYMKRTASQAFDYHQKVIESGFPRNDTLITHDNKTYINAIKKRLNIPLDKKVILYAPTYRKNMAFNFTLDLDRLQRELGDKYVFLVRLHYFVAHSDSFFDNPGFVYDVSDYPDINDLYLISDVMITDYSSVMFDYAYLKRPMIFYPYDKKMYLDDRNRGTYLNYDESMPGPIVMNENSLIHAIKNLDQVKDQYHDKLIHFYDRFAQFGRKGNATQQVVNTVLNTKDSQLDQAPDRHVIFNKFWHWFQIEDFQSFLLNYLGQVLPKRNIIMFESFFGTKYSDNPKAIYLYIKKHYPKYKLYWNVNPEDVPFFKKHHIPYVVRFSYRGMFKQAQAKYWITNARRPFRWIVPRNTIVLQTWHGTPLKTIGSDVNLVTMPGNNVAKYHQQVYQDNIRWNYLLIPNMYSEKIMPRAFREDTSQLMLTGYPRNDILVNASPDYVKKIKKRLGINPHKKVILYAPTWRDDEFVKSDEFVAHLHLDLSKFKKHYGNKVVVLVRTHYMISNHLDLSKYKDIAINVSDYQDIADLYLISDVLITDYSSVMFDYAILKRPIIFFDYDFDNYAKSTRGFYFDFRKIAPGPIVTTTDQVIQKLDPILEGHWHMSDKYRQFSAKFNKWMDGKATARVVHQLFTGDNVHQHYFTKKPFGLPSQVKVKDGAAMWLPDKDFRKRFEVNFYKNYDNDDHTFKVIKGMQLQSASFNELIGMKFVLIEDPDQSYQVWVNLDDLKPVNK</sequence>
<dbReference type="GO" id="GO:0019350">
    <property type="term" value="P:teichoic acid biosynthetic process"/>
    <property type="evidence" value="ECO:0007669"/>
    <property type="project" value="UniProtKB-KW"/>
</dbReference>
<accession>A0A4P6ZJW1</accession>
<reference evidence="9" key="1">
    <citation type="submission" date="2018-12" db="EMBL/GenBank/DDBJ databases">
        <title>A new species of lactobacillus.</title>
        <authorList>
            <person name="Jian Y."/>
            <person name="Xin L."/>
            <person name="Hong Z.J."/>
            <person name="Ming L.Z."/>
            <person name="Hong X.Z."/>
        </authorList>
    </citation>
    <scope>NUCLEOTIDE SEQUENCE [LARGE SCALE GENOMIC DNA]</scope>
    <source>
        <strain evidence="9">HSLZ-75</strain>
    </source>
</reference>
<dbReference type="SUPFAM" id="SSF53448">
    <property type="entry name" value="Nucleotide-diphospho-sugar transferases"/>
    <property type="match status" value="1"/>
</dbReference>
<keyword evidence="3" id="KW-1003">Cell membrane</keyword>
<keyword evidence="4 8" id="KW-0808">Transferase</keyword>
<comment type="similarity">
    <text evidence="2">Belongs to the CDP-glycerol glycerophosphotransferase family.</text>
</comment>
<dbReference type="Pfam" id="PF04464">
    <property type="entry name" value="Glyphos_transf"/>
    <property type="match status" value="2"/>
</dbReference>
<dbReference type="InterPro" id="IPR051612">
    <property type="entry name" value="Teichoic_Acid_Biosynth"/>
</dbReference>